<feature type="transmembrane region" description="Helical" evidence="1">
    <location>
        <begin position="12"/>
        <end position="31"/>
    </location>
</feature>
<gene>
    <name evidence="2" type="ORF">OL233_09125</name>
</gene>
<keyword evidence="1" id="KW-0812">Transmembrane</keyword>
<evidence type="ECO:0000313" key="3">
    <source>
        <dbReference type="Proteomes" id="UP001147148"/>
    </source>
</evidence>
<evidence type="ECO:0000256" key="1">
    <source>
        <dbReference type="SAM" id="Phobius"/>
    </source>
</evidence>
<sequence>MAKKQKKQIQIVILTLLLIIEYNLFYSLIGSTFFSDIGLLSFFLFIITLLVDTHYIEKNK</sequence>
<keyword evidence="1" id="KW-1133">Transmembrane helix</keyword>
<feature type="transmembrane region" description="Helical" evidence="1">
    <location>
        <begin position="37"/>
        <end position="56"/>
    </location>
</feature>
<dbReference type="EMBL" id="JAPDSH010000007">
    <property type="protein sequence ID" value="MDF0480442.1"/>
    <property type="molecule type" value="Genomic_DNA"/>
</dbReference>
<protein>
    <submittedName>
        <fullName evidence="2">Uncharacterized protein</fullName>
    </submittedName>
</protein>
<keyword evidence="3" id="KW-1185">Reference proteome</keyword>
<name>A0ABT5X373_9ENTE</name>
<accession>A0ABT5X373</accession>
<comment type="caution">
    <text evidence="2">The sequence shown here is derived from an EMBL/GenBank/DDBJ whole genome shotgun (WGS) entry which is preliminary data.</text>
</comment>
<reference evidence="2" key="1">
    <citation type="submission" date="2022-10" db="EMBL/GenBank/DDBJ databases">
        <title>Vagococcus sp. isolated from poultry meat.</title>
        <authorList>
            <person name="Johansson P."/>
            <person name="Bjorkroth J."/>
        </authorList>
    </citation>
    <scope>NUCLEOTIDE SEQUENCE</scope>
    <source>
        <strain evidence="2">PNs007</strain>
    </source>
</reference>
<proteinExistence type="predicted"/>
<evidence type="ECO:0000313" key="2">
    <source>
        <dbReference type="EMBL" id="MDF0480442.1"/>
    </source>
</evidence>
<organism evidence="2 3">
    <name type="scientific">Vagococcus proximus</name>
    <dbReference type="NCBI Taxonomy" id="2991417"/>
    <lineage>
        <taxon>Bacteria</taxon>
        <taxon>Bacillati</taxon>
        <taxon>Bacillota</taxon>
        <taxon>Bacilli</taxon>
        <taxon>Lactobacillales</taxon>
        <taxon>Enterococcaceae</taxon>
        <taxon>Vagococcus</taxon>
    </lineage>
</organism>
<dbReference type="RefSeq" id="WP_275472014.1">
    <property type="nucleotide sequence ID" value="NZ_JAPDSH010000007.1"/>
</dbReference>
<dbReference type="Proteomes" id="UP001147148">
    <property type="component" value="Unassembled WGS sequence"/>
</dbReference>
<keyword evidence="1" id="KW-0472">Membrane</keyword>